<sequence length="211" mass="23687">MSCSTFLQFSPAVLADFLASRLDQLAPSPFNFEVRPDGDSLRSQNNVVPVRKALRQLSADNKRAIGEDLTGKSKHWRSGPVRKYLPHPSLVLGCMAGGLHLVKFYNIWMDNVVKREPEFFGMVSCAILKMLNLATAREACEMNEFGSVTVTSVGLFESWVHPLVKEAWRRQAAGTGMKPPEFSHYGATTKRRGTQTDSKREPVEMEARLWD</sequence>
<name>A0AAD7E5G4_9AGAR</name>
<dbReference type="AlphaFoldDB" id="A0AAD7E5G4"/>
<feature type="compositionally biased region" description="Basic and acidic residues" evidence="1">
    <location>
        <begin position="197"/>
        <end position="211"/>
    </location>
</feature>
<evidence type="ECO:0000313" key="2">
    <source>
        <dbReference type="EMBL" id="KAJ7230090.1"/>
    </source>
</evidence>
<keyword evidence="3" id="KW-1185">Reference proteome</keyword>
<protein>
    <submittedName>
        <fullName evidence="2">Uncharacterized protein</fullName>
    </submittedName>
</protein>
<dbReference type="Proteomes" id="UP001219525">
    <property type="component" value="Unassembled WGS sequence"/>
</dbReference>
<evidence type="ECO:0000256" key="1">
    <source>
        <dbReference type="SAM" id="MobiDB-lite"/>
    </source>
</evidence>
<comment type="caution">
    <text evidence="2">The sequence shown here is derived from an EMBL/GenBank/DDBJ whole genome shotgun (WGS) entry which is preliminary data.</text>
</comment>
<accession>A0AAD7E5G4</accession>
<proteinExistence type="predicted"/>
<evidence type="ECO:0000313" key="3">
    <source>
        <dbReference type="Proteomes" id="UP001219525"/>
    </source>
</evidence>
<dbReference type="EMBL" id="JARJCW010000001">
    <property type="protein sequence ID" value="KAJ7230090.1"/>
    <property type="molecule type" value="Genomic_DNA"/>
</dbReference>
<feature type="region of interest" description="Disordered" evidence="1">
    <location>
        <begin position="174"/>
        <end position="211"/>
    </location>
</feature>
<gene>
    <name evidence="2" type="ORF">GGX14DRAFT_384048</name>
</gene>
<reference evidence="2" key="1">
    <citation type="submission" date="2023-03" db="EMBL/GenBank/DDBJ databases">
        <title>Massive genome expansion in bonnet fungi (Mycena s.s.) driven by repeated elements and novel gene families across ecological guilds.</title>
        <authorList>
            <consortium name="Lawrence Berkeley National Laboratory"/>
            <person name="Harder C.B."/>
            <person name="Miyauchi S."/>
            <person name="Viragh M."/>
            <person name="Kuo A."/>
            <person name="Thoen E."/>
            <person name="Andreopoulos B."/>
            <person name="Lu D."/>
            <person name="Skrede I."/>
            <person name="Drula E."/>
            <person name="Henrissat B."/>
            <person name="Morin E."/>
            <person name="Kohler A."/>
            <person name="Barry K."/>
            <person name="LaButti K."/>
            <person name="Morin E."/>
            <person name="Salamov A."/>
            <person name="Lipzen A."/>
            <person name="Mereny Z."/>
            <person name="Hegedus B."/>
            <person name="Baldrian P."/>
            <person name="Stursova M."/>
            <person name="Weitz H."/>
            <person name="Taylor A."/>
            <person name="Grigoriev I.V."/>
            <person name="Nagy L.G."/>
            <person name="Martin F."/>
            <person name="Kauserud H."/>
        </authorList>
    </citation>
    <scope>NUCLEOTIDE SEQUENCE</scope>
    <source>
        <strain evidence="2">9144</strain>
    </source>
</reference>
<organism evidence="2 3">
    <name type="scientific">Mycena pura</name>
    <dbReference type="NCBI Taxonomy" id="153505"/>
    <lineage>
        <taxon>Eukaryota</taxon>
        <taxon>Fungi</taxon>
        <taxon>Dikarya</taxon>
        <taxon>Basidiomycota</taxon>
        <taxon>Agaricomycotina</taxon>
        <taxon>Agaricomycetes</taxon>
        <taxon>Agaricomycetidae</taxon>
        <taxon>Agaricales</taxon>
        <taxon>Marasmiineae</taxon>
        <taxon>Mycenaceae</taxon>
        <taxon>Mycena</taxon>
    </lineage>
</organism>